<evidence type="ECO:0000313" key="1">
    <source>
        <dbReference type="EMBL" id="CAG8799245.1"/>
    </source>
</evidence>
<dbReference type="EMBL" id="CAJVQC010058951">
    <property type="protein sequence ID" value="CAG8799245.1"/>
    <property type="molecule type" value="Genomic_DNA"/>
</dbReference>
<accession>A0ACA9RL36</accession>
<comment type="caution">
    <text evidence="1">The sequence shown here is derived from an EMBL/GenBank/DDBJ whole genome shotgun (WGS) entry which is preliminary data.</text>
</comment>
<feature type="non-terminal residue" evidence="1">
    <location>
        <position position="1"/>
    </location>
</feature>
<dbReference type="Proteomes" id="UP000789920">
    <property type="component" value="Unassembled WGS sequence"/>
</dbReference>
<name>A0ACA9RL36_9GLOM</name>
<organism evidence="1 2">
    <name type="scientific">Racocetra persica</name>
    <dbReference type="NCBI Taxonomy" id="160502"/>
    <lineage>
        <taxon>Eukaryota</taxon>
        <taxon>Fungi</taxon>
        <taxon>Fungi incertae sedis</taxon>
        <taxon>Mucoromycota</taxon>
        <taxon>Glomeromycotina</taxon>
        <taxon>Glomeromycetes</taxon>
        <taxon>Diversisporales</taxon>
        <taxon>Gigasporaceae</taxon>
        <taxon>Racocetra</taxon>
    </lineage>
</organism>
<reference evidence="1" key="1">
    <citation type="submission" date="2021-06" db="EMBL/GenBank/DDBJ databases">
        <authorList>
            <person name="Kallberg Y."/>
            <person name="Tangrot J."/>
            <person name="Rosling A."/>
        </authorList>
    </citation>
    <scope>NUCLEOTIDE SEQUENCE</scope>
    <source>
        <strain evidence="1">MA461A</strain>
    </source>
</reference>
<keyword evidence="2" id="KW-1185">Reference proteome</keyword>
<proteinExistence type="predicted"/>
<protein>
    <submittedName>
        <fullName evidence="1">32393_t:CDS:1</fullName>
    </submittedName>
</protein>
<gene>
    <name evidence="1" type="ORF">RPERSI_LOCUS20678</name>
</gene>
<sequence length="42" mass="4950">FTQHSLAHTSRIYGVFMDVSTLNEEFKLYYPHGRASNNLEKF</sequence>
<evidence type="ECO:0000313" key="2">
    <source>
        <dbReference type="Proteomes" id="UP000789920"/>
    </source>
</evidence>